<protein>
    <submittedName>
        <fullName evidence="1">Uncharacterized protein</fullName>
    </submittedName>
</protein>
<reference evidence="1 2" key="1">
    <citation type="submission" date="2019-04" db="EMBL/GenBank/DDBJ databases">
        <title>Flavobacterium sp. nov. isolated from construction timber.</title>
        <authorList>
            <person name="Lin S.-Y."/>
            <person name="Chang C.-T."/>
            <person name="Young C.-C."/>
        </authorList>
    </citation>
    <scope>NUCLEOTIDE SEQUENCE [LARGE SCALE GENOMIC DNA]</scope>
    <source>
        <strain evidence="1 2">CC-CTC003</strain>
    </source>
</reference>
<gene>
    <name evidence="1" type="ORF">E6C50_14050</name>
</gene>
<evidence type="ECO:0000313" key="1">
    <source>
        <dbReference type="EMBL" id="THF48867.1"/>
    </source>
</evidence>
<dbReference type="RefSeq" id="WP_136403860.1">
    <property type="nucleotide sequence ID" value="NZ_SSNZ01000007.1"/>
</dbReference>
<comment type="caution">
    <text evidence="1">The sequence shown here is derived from an EMBL/GenBank/DDBJ whole genome shotgun (WGS) entry which is preliminary data.</text>
</comment>
<dbReference type="EMBL" id="SSNZ01000007">
    <property type="protein sequence ID" value="THF48867.1"/>
    <property type="molecule type" value="Genomic_DNA"/>
</dbReference>
<dbReference type="OrthoDB" id="1100929at2"/>
<evidence type="ECO:0000313" key="2">
    <source>
        <dbReference type="Proteomes" id="UP000307507"/>
    </source>
</evidence>
<sequence length="759" mass="88877">MSTKKYLIDTLKATEKSEFDAIVKTYLGEVYGYRRIVNTDGVNDAGIDIKIFDIVGVKNQYQLTIQKSETTAEKSAFEKKLFEDVAKAKVNYLDNNYSNVLYFFYSHPLTNKVIHDYKAKALRDYGISLIIIEAKQIAEEAGEYLQLLNEIVSTNDIKDVLKTENLFPKDDKNLVFDLLSFGQASDFRLQIIEAYILRQVHLKKEMSKKEIIDICEEQFKSQENKVFYDKLFARLQSESKLIFRGDKFELTDKESKKISGLIGQNEVEEATFINSLEGILKKNNQEDNIEEYLTWLKKVYITNFNSDISEILSEGSKDLSSISREFLQFLTSKGFEESEAKEIAKELFSVCKQNTYLQKFCAAKVFNETTSIKNIERYINTKKRIFVDTQIILYALCYYYNAKSEFSNYFYLTTKSLLNFTSKNKTRLYLPNLYLWEAQSHLREALNLIPFTNLPNFEKLGRSRNVFYNFFLSERESHSSGLSYKDFFNKLGFREYDKFSKHNSLIKKYISELGIEVVEIDNQFYDIEEPKKIIQAILYDDNKFKSKFGLNNDAIILEYFANGDVDVHPLQPLLLSWDKVLFKSQKEYFKRNPASERWFLLTPERFIDQYSLLQFTIDSETVTNEILAFLSNDLIKGTHSLLDSITHILNPTEEVGLQYANRLSEIRDNEIHRLKEYSITLPEDVEGEAVIDDLMYNLTSYYRENKDVFEDFKKVFENIDLLDEVMQIIKQAIEEIYTNKRLDDAIVNDFDKLIVKSKK</sequence>
<accession>A0A4S3ZTD0</accession>
<organism evidence="1 2">
    <name type="scientific">Flavobacterium supellecticarium</name>
    <dbReference type="NCBI Taxonomy" id="2565924"/>
    <lineage>
        <taxon>Bacteria</taxon>
        <taxon>Pseudomonadati</taxon>
        <taxon>Bacteroidota</taxon>
        <taxon>Flavobacteriia</taxon>
        <taxon>Flavobacteriales</taxon>
        <taxon>Flavobacteriaceae</taxon>
        <taxon>Flavobacterium</taxon>
    </lineage>
</organism>
<name>A0A4S3ZTD0_9FLAO</name>
<dbReference type="AlphaFoldDB" id="A0A4S3ZTD0"/>
<dbReference type="Proteomes" id="UP000307507">
    <property type="component" value="Unassembled WGS sequence"/>
</dbReference>
<proteinExistence type="predicted"/>
<keyword evidence="2" id="KW-1185">Reference proteome</keyword>